<evidence type="ECO:0000256" key="7">
    <source>
        <dbReference type="ARBA" id="ARBA00023242"/>
    </source>
</evidence>
<keyword evidence="7" id="KW-0539">Nucleus</keyword>
<proteinExistence type="predicted"/>
<dbReference type="SMART" id="SM00355">
    <property type="entry name" value="ZnF_C2H2"/>
    <property type="match status" value="17"/>
</dbReference>
<dbReference type="InterPro" id="IPR051061">
    <property type="entry name" value="Zinc_finger_trans_reg"/>
</dbReference>
<organism evidence="11 12">
    <name type="scientific">Dermatophagoides pteronyssinus</name>
    <name type="common">European house dust mite</name>
    <dbReference type="NCBI Taxonomy" id="6956"/>
    <lineage>
        <taxon>Eukaryota</taxon>
        <taxon>Metazoa</taxon>
        <taxon>Ecdysozoa</taxon>
        <taxon>Arthropoda</taxon>
        <taxon>Chelicerata</taxon>
        <taxon>Arachnida</taxon>
        <taxon>Acari</taxon>
        <taxon>Acariformes</taxon>
        <taxon>Sarcoptiformes</taxon>
        <taxon>Astigmata</taxon>
        <taxon>Psoroptidia</taxon>
        <taxon>Analgoidea</taxon>
        <taxon>Pyroglyphidae</taxon>
        <taxon>Dermatophagoidinae</taxon>
        <taxon>Dermatophagoides</taxon>
    </lineage>
</organism>
<keyword evidence="4" id="KW-0862">Zinc</keyword>
<accession>A0ABQ8IUV4</accession>
<feature type="domain" description="C2H2-type" evidence="10">
    <location>
        <begin position="281"/>
        <end position="304"/>
    </location>
</feature>
<protein>
    <recommendedName>
        <fullName evidence="10">C2H2-type domain-containing protein</fullName>
    </recommendedName>
</protein>
<dbReference type="InterPro" id="IPR036236">
    <property type="entry name" value="Znf_C2H2_sf"/>
</dbReference>
<dbReference type="Pfam" id="PF12874">
    <property type="entry name" value="zf-met"/>
    <property type="match status" value="1"/>
</dbReference>
<evidence type="ECO:0000256" key="3">
    <source>
        <dbReference type="ARBA" id="ARBA00022771"/>
    </source>
</evidence>
<keyword evidence="6" id="KW-0804">Transcription</keyword>
<keyword evidence="12" id="KW-1185">Reference proteome</keyword>
<gene>
    <name evidence="11" type="ORF">DERP_012577</name>
</gene>
<name>A0ABQ8IUV4_DERPT</name>
<evidence type="ECO:0000256" key="1">
    <source>
        <dbReference type="ARBA" id="ARBA00004123"/>
    </source>
</evidence>
<dbReference type="InterPro" id="IPR013087">
    <property type="entry name" value="Znf_C2H2_type"/>
</dbReference>
<evidence type="ECO:0000256" key="9">
    <source>
        <dbReference type="SAM" id="MobiDB-lite"/>
    </source>
</evidence>
<reference evidence="11 12" key="2">
    <citation type="journal article" date="2022" name="Mol. Biol. Evol.">
        <title>Comparative Genomics Reveals Insights into the Divergent Evolution of Astigmatic Mites and Household Pest Adaptations.</title>
        <authorList>
            <person name="Xiong Q."/>
            <person name="Wan A.T."/>
            <person name="Liu X."/>
            <person name="Fung C.S."/>
            <person name="Xiao X."/>
            <person name="Malainual N."/>
            <person name="Hou J."/>
            <person name="Wang L."/>
            <person name="Wang M."/>
            <person name="Yang K.Y."/>
            <person name="Cui Y."/>
            <person name="Leung E.L."/>
            <person name="Nong W."/>
            <person name="Shin S.K."/>
            <person name="Au S.W."/>
            <person name="Jeong K.Y."/>
            <person name="Chew F.T."/>
            <person name="Hui J.H."/>
            <person name="Leung T.F."/>
            <person name="Tungtrongchitr A."/>
            <person name="Zhong N."/>
            <person name="Liu Z."/>
            <person name="Tsui S.K."/>
        </authorList>
    </citation>
    <scope>NUCLEOTIDE SEQUENCE [LARGE SCALE GENOMIC DNA]</scope>
    <source>
        <strain evidence="11">Derp</strain>
    </source>
</reference>
<evidence type="ECO:0000256" key="6">
    <source>
        <dbReference type="ARBA" id="ARBA00023163"/>
    </source>
</evidence>
<dbReference type="Pfam" id="PF00096">
    <property type="entry name" value="zf-C2H2"/>
    <property type="match status" value="5"/>
</dbReference>
<evidence type="ECO:0000256" key="4">
    <source>
        <dbReference type="ARBA" id="ARBA00022833"/>
    </source>
</evidence>
<feature type="domain" description="C2H2-type" evidence="10">
    <location>
        <begin position="874"/>
        <end position="904"/>
    </location>
</feature>
<feature type="compositionally biased region" description="Basic and acidic residues" evidence="9">
    <location>
        <begin position="94"/>
        <end position="116"/>
    </location>
</feature>
<dbReference type="EMBL" id="NJHN03000114">
    <property type="protein sequence ID" value="KAH9414098.1"/>
    <property type="molecule type" value="Genomic_DNA"/>
</dbReference>
<keyword evidence="2" id="KW-0479">Metal-binding</keyword>
<feature type="region of interest" description="Disordered" evidence="9">
    <location>
        <begin position="556"/>
        <end position="585"/>
    </location>
</feature>
<evidence type="ECO:0000256" key="8">
    <source>
        <dbReference type="PROSITE-ProRule" id="PRU00042"/>
    </source>
</evidence>
<dbReference type="PANTHER" id="PTHR46179">
    <property type="entry name" value="ZINC FINGER PROTEIN"/>
    <property type="match status" value="1"/>
</dbReference>
<evidence type="ECO:0000313" key="12">
    <source>
        <dbReference type="Proteomes" id="UP000887458"/>
    </source>
</evidence>
<feature type="domain" description="C2H2-type" evidence="10">
    <location>
        <begin position="804"/>
        <end position="831"/>
    </location>
</feature>
<dbReference type="PROSITE" id="PS50157">
    <property type="entry name" value="ZINC_FINGER_C2H2_2"/>
    <property type="match status" value="11"/>
</dbReference>
<keyword evidence="5" id="KW-0805">Transcription regulation</keyword>
<comment type="caution">
    <text evidence="11">The sequence shown here is derived from an EMBL/GenBank/DDBJ whole genome shotgun (WGS) entry which is preliminary data.</text>
</comment>
<evidence type="ECO:0000313" key="11">
    <source>
        <dbReference type="EMBL" id="KAH9414098.1"/>
    </source>
</evidence>
<feature type="compositionally biased region" description="Basic and acidic residues" evidence="9">
    <location>
        <begin position="562"/>
        <end position="581"/>
    </location>
</feature>
<reference evidence="11 12" key="1">
    <citation type="journal article" date="2018" name="J. Allergy Clin. Immunol.">
        <title>High-quality assembly of Dermatophagoides pteronyssinus genome and transcriptome reveals a wide range of novel allergens.</title>
        <authorList>
            <person name="Liu X.Y."/>
            <person name="Yang K.Y."/>
            <person name="Wang M.Q."/>
            <person name="Kwok J.S."/>
            <person name="Zeng X."/>
            <person name="Yang Z."/>
            <person name="Xiao X.J."/>
            <person name="Lau C.P."/>
            <person name="Li Y."/>
            <person name="Huang Z.M."/>
            <person name="Ba J.G."/>
            <person name="Yim A.K."/>
            <person name="Ouyang C.Y."/>
            <person name="Ngai S.M."/>
            <person name="Chan T.F."/>
            <person name="Leung E.L."/>
            <person name="Liu L."/>
            <person name="Liu Z.G."/>
            <person name="Tsui S.K."/>
        </authorList>
    </citation>
    <scope>NUCLEOTIDE SEQUENCE [LARGE SCALE GENOMIC DNA]</scope>
    <source>
        <strain evidence="11">Derp</strain>
    </source>
</reference>
<feature type="domain" description="C2H2-type" evidence="10">
    <location>
        <begin position="407"/>
        <end position="436"/>
    </location>
</feature>
<keyword evidence="3 8" id="KW-0863">Zinc-finger</keyword>
<evidence type="ECO:0000256" key="5">
    <source>
        <dbReference type="ARBA" id="ARBA00023015"/>
    </source>
</evidence>
<evidence type="ECO:0000256" key="2">
    <source>
        <dbReference type="ARBA" id="ARBA00022723"/>
    </source>
</evidence>
<feature type="domain" description="C2H2-type" evidence="10">
    <location>
        <begin position="592"/>
        <end position="619"/>
    </location>
</feature>
<feature type="domain" description="C2H2-type" evidence="10">
    <location>
        <begin position="943"/>
        <end position="973"/>
    </location>
</feature>
<sequence length="1066" mass="123622">MNLGVPNAPFHLWFRAYTALILVPIQYTLNISEFKMNYPKSTVNLICNLLQLNLKLFQDLFRYKHAFNSFQADLNSHLTTIANVQQQQEQSEEQTDKNDKNDGINNEESERNSRDLCETKQKISDMICEKFLQTCQDLGQPSTGQLGDDYESSIYSILAIVDDFNNQSIEDGTDFTLMGDNMATIDDSEMICLSKQIGAFLLRMNRDNQFRRKLLDQLFKKLLDQDDGINDNGSNDNEIEEDDTSSSLIKNLQVEYFEQDTEIQEENETIQHQQPKRLPQYQCKFCLQTFHQVSLLIQHQRNIHRSRFGCARCNQTFRNEYVLRIHLRKDSCSKLAFDPPISIRLPSISTSMSQSVILQTLPSQQVKQDDQQPARNHICRWPGCGKTFTRTSYLSNHMMTHSNDRNYACTVAGCPKRYKTQAHLLNHMNVHRNQEEQESSSGSLQLQQQSISKPESSLANNIYGCQHSGCNFRTTNMVQLQQHISAEHSESTNTAIECPFKCPHCGTSFRKKSSLSNHVKSHSGQFTCAWNGCTFRSHSNVVLSRHMMLHKEGLNISTPDQDIGHGQRSQETEMDRIKTEPENGGQNRPEIYTCKLCDKQFNKRSSIINHVRSHSGQYSCQWPGCYFASQSKMLLRRHVITANHHSDVQQGEQASLINDDGDRKNVPCVTSIDSEMNEKQPMRIFHCRYPDCSYQTHKRPLYRVHMLKHSEIRKHRCSWPHCGKSFKAKSTLNRHLVRHRQVAFQQQYRNQSTTLEVKGQDGAYDDNDDYQPIEPMVIIDSQQHQDNEINESIPMATGNNIILFKCEHCPSTFRTKSSLSNHQISHRKPQFRCEKPGCFYETFRSTILERHMRDVHGSTLEPESQISKCTTTIYQCKQQNCRQQFMTMEALQRHLQTSHQQQIEQPTTRTYTCFWPDCRMIFSVRAAFQQHLESHQNRTRRRYGCIGWKDCSRTFQTKRGLLAHYIEHRQQQQRNGEQETLKPQRWLRCIWKGCSYTTTMAEQLKKHLNRHRKFQQQRAITSNSNQDCSKSSSSSTITSTTQKFIAMPFVASITSTSLPTVSTTTL</sequence>
<feature type="compositionally biased region" description="Low complexity" evidence="9">
    <location>
        <begin position="1021"/>
        <end position="1034"/>
    </location>
</feature>
<feature type="domain" description="C2H2-type" evidence="10">
    <location>
        <begin position="911"/>
        <end position="940"/>
    </location>
</feature>
<feature type="domain" description="C2H2-type" evidence="10">
    <location>
        <begin position="715"/>
        <end position="739"/>
    </location>
</feature>
<dbReference type="Proteomes" id="UP000887458">
    <property type="component" value="Unassembled WGS sequence"/>
</dbReference>
<dbReference type="SUPFAM" id="SSF57667">
    <property type="entry name" value="beta-beta-alpha zinc fingers"/>
    <property type="match status" value="7"/>
</dbReference>
<feature type="domain" description="C2H2-type" evidence="10">
    <location>
        <begin position="377"/>
        <end position="406"/>
    </location>
</feature>
<feature type="region of interest" description="Disordered" evidence="9">
    <location>
        <begin position="1014"/>
        <end position="1034"/>
    </location>
</feature>
<dbReference type="PANTHER" id="PTHR46179:SF13">
    <property type="entry name" value="C2H2-TYPE DOMAIN-CONTAINING PROTEIN"/>
    <property type="match status" value="1"/>
</dbReference>
<dbReference type="PROSITE" id="PS00028">
    <property type="entry name" value="ZINC_FINGER_C2H2_1"/>
    <property type="match status" value="9"/>
</dbReference>
<comment type="subcellular location">
    <subcellularLocation>
        <location evidence="1">Nucleus</location>
    </subcellularLocation>
</comment>
<evidence type="ECO:0000259" key="10">
    <source>
        <dbReference type="PROSITE" id="PS50157"/>
    </source>
</evidence>
<feature type="region of interest" description="Disordered" evidence="9">
    <location>
        <begin position="84"/>
        <end position="116"/>
    </location>
</feature>
<feature type="domain" description="C2H2-type" evidence="10">
    <location>
        <begin position="308"/>
        <end position="335"/>
    </location>
</feature>
<dbReference type="Gene3D" id="3.30.160.60">
    <property type="entry name" value="Classic Zinc Finger"/>
    <property type="match status" value="8"/>
</dbReference>
<feature type="domain" description="C2H2-type" evidence="10">
    <location>
        <begin position="500"/>
        <end position="527"/>
    </location>
</feature>